<proteinExistence type="predicted"/>
<reference evidence="1" key="1">
    <citation type="submission" date="2022-11" db="EMBL/GenBank/DDBJ databases">
        <title>Genomic comparisons reveal selection pressure and functional variation between nutritional endosymbionts of cave-adapted and epigean Hawaiian planthoppers.</title>
        <authorList>
            <person name="Gossett J.M."/>
            <person name="Porter M.L."/>
            <person name="Vasquez Y."/>
            <person name="Bennett G.M."/>
            <person name="Chong R.A."/>
        </authorList>
    </citation>
    <scope>NUCLEOTIDE SEQUENCE</scope>
    <source>
        <strain evidence="1">OPOL2</strain>
    </source>
</reference>
<dbReference type="Proteomes" id="UP001222373">
    <property type="component" value="Chromosome"/>
</dbReference>
<dbReference type="EMBL" id="CP110500">
    <property type="protein sequence ID" value="WDI79221.1"/>
    <property type="molecule type" value="Genomic_DNA"/>
</dbReference>
<evidence type="ECO:0000313" key="1">
    <source>
        <dbReference type="EMBL" id="WDI79221.1"/>
    </source>
</evidence>
<name>A0AAX3N9Z4_9PROT</name>
<organism evidence="1 2">
    <name type="scientific">Candidatus Vidania fulgoroideorum</name>
    <dbReference type="NCBI Taxonomy" id="881286"/>
    <lineage>
        <taxon>Bacteria</taxon>
        <taxon>Pseudomonadati</taxon>
        <taxon>Pseudomonadota</taxon>
        <taxon>Betaproteobacteria</taxon>
        <taxon>Candidatus Vidania</taxon>
    </lineage>
</organism>
<sequence length="45" mass="5667">MLLKIIKKNKCYMIKKKKNKNILYIKKKYIKNNKFLNLIRNFYKT</sequence>
<gene>
    <name evidence="1" type="ORF">ONB67_00780</name>
</gene>
<dbReference type="AlphaFoldDB" id="A0AAX3N9Z4"/>
<protein>
    <submittedName>
        <fullName evidence="1">Uncharacterized protein</fullName>
    </submittedName>
</protein>
<accession>A0AAX3N9Z4</accession>
<evidence type="ECO:0000313" key="2">
    <source>
        <dbReference type="Proteomes" id="UP001222373"/>
    </source>
</evidence>